<accession>A0A068SFU5</accession>
<dbReference type="VEuPathDB" id="FungiDB:LCOR_11928.1"/>
<evidence type="ECO:0000313" key="2">
    <source>
        <dbReference type="Proteomes" id="UP000027586"/>
    </source>
</evidence>
<organism evidence="1 2">
    <name type="scientific">Lichtheimia corymbifera JMRC:FSU:9682</name>
    <dbReference type="NCBI Taxonomy" id="1263082"/>
    <lineage>
        <taxon>Eukaryota</taxon>
        <taxon>Fungi</taxon>
        <taxon>Fungi incertae sedis</taxon>
        <taxon>Mucoromycota</taxon>
        <taxon>Mucoromycotina</taxon>
        <taxon>Mucoromycetes</taxon>
        <taxon>Mucorales</taxon>
        <taxon>Lichtheimiaceae</taxon>
        <taxon>Lichtheimia</taxon>
    </lineage>
</organism>
<evidence type="ECO:0000313" key="1">
    <source>
        <dbReference type="EMBL" id="CDH61149.1"/>
    </source>
</evidence>
<gene>
    <name evidence="1" type="ORF">LCOR_11928.1</name>
</gene>
<comment type="caution">
    <text evidence="1">The sequence shown here is derived from an EMBL/GenBank/DDBJ whole genome shotgun (WGS) entry which is preliminary data.</text>
</comment>
<dbReference type="OrthoDB" id="2289822at2759"/>
<dbReference type="AlphaFoldDB" id="A0A068SFU5"/>
<proteinExistence type="predicted"/>
<keyword evidence="2" id="KW-1185">Reference proteome</keyword>
<sequence length="549" mass="62043">MLTYLFLQPVGASGDIPGAALLCHHDGHVSPFGCRICIMEGIRIKAPGPNAGFSRYYHGDLNGAIERDPETFKHGDVIHNLKTPSLFARLKAFYGSYYFGLDELHLFGSNIAKQIWNMVTGDREETAFTLPKVVLRPIGVAASETNLPPCFEGNIPDIFRHSNNARAVDWLDFLLYLLPTIVYEQIDSNGTPQEAKDALLCIVTIASLALQQWLDADDIDRIKRCATTWHEYASQSLTNRYTPVFHYLQHVSRAIEMLGPMRRYSTRSIERTIGFYKKRIKSISATAVNAANQLCTITAHHHCQHSGDLDVDDGEDGKFESYTITTENDNDTNDMVNVQEGTADSHRLWRVLQDDSLTVGQFDSWDLDRYLRQYWKRHLNQRTALPSLRDSKIVVGKDLFDSDTGTFYGSQAYPHLARKKPMPFVKLSLPVDLNRADPGAAKDLVWETYFAECMLFLAHAYRGQERMLALVQVYRDLELNGAGIPIGTQNYNCDRGHCKSYVIDVERIDSLAGYIPSTIPTRPGGSKRYYYVYPGMIPNDIRLGDVTHI</sequence>
<name>A0A068SFU5_9FUNG</name>
<protein>
    <submittedName>
        <fullName evidence="1">Uncharacterized protein</fullName>
    </submittedName>
</protein>
<reference evidence="1" key="1">
    <citation type="submission" date="2013-08" db="EMBL/GenBank/DDBJ databases">
        <title>Gene expansion shapes genome architecture in the human pathogen Lichtheimia corymbifera: an evolutionary genomics analysis in the ancient terrestrial Mucorales (Mucoromycotina).</title>
        <authorList>
            <person name="Schwartze V.U."/>
            <person name="Winter S."/>
            <person name="Shelest E."/>
            <person name="Marcet-Houben M."/>
            <person name="Horn F."/>
            <person name="Wehner S."/>
            <person name="Hoffmann K."/>
            <person name="Riege K."/>
            <person name="Sammeth M."/>
            <person name="Nowrousian M."/>
            <person name="Valiante V."/>
            <person name="Linde J."/>
            <person name="Jacobsen I.D."/>
            <person name="Marz M."/>
            <person name="Brakhage A.A."/>
            <person name="Gabaldon T."/>
            <person name="Bocker S."/>
            <person name="Voigt K."/>
        </authorList>
    </citation>
    <scope>NUCLEOTIDE SEQUENCE [LARGE SCALE GENOMIC DNA]</scope>
    <source>
        <strain evidence="1">FSU 9682</strain>
    </source>
</reference>
<dbReference type="STRING" id="1263082.A0A068SFU5"/>
<dbReference type="Proteomes" id="UP000027586">
    <property type="component" value="Unassembled WGS sequence"/>
</dbReference>
<dbReference type="EMBL" id="CBTN010000144">
    <property type="protein sequence ID" value="CDH61149.1"/>
    <property type="molecule type" value="Genomic_DNA"/>
</dbReference>